<accession>A0ABW0SKD8</accession>
<sequence length="443" mass="47745">MSNALAIAGVTAVLRDLLDSGLIDHEITDAMGQGVSVTAVAPDTIRVEGSEAKPQLNIFLHQATPNAALRNVGLPSRDRNGQRLSNPPLALDLHYLVTAYGITDLQAEVLLGYAMQLLHETPMLSRDAVRTALNPPNAPVSGSLLPAVYEALRASDLAEQYEQIKITPAPMNTEEMSKLWSAIQAHYRPTAAYQVTVVLIEATQPARSALPVLSRGPTETSQVDPTKQRERGVAVAANLRATYPQVDEVELPNRQLAAHLGDTVTLKGALFDGSNQALLLELPRLHIERTLAPGAVAADEISFVIPNQPANYPAGNYLMALQVQRPGETAPRVSEQMLLKIAPRMTSLTTPPQVFNADPDGTAVVTISCSPQVRPNQRVSLLIGSREVVADDHPATTANLSFTVPDAPIGKHHVRLRIDGVDSQLVDRSKSPPEFLDQRIEIA</sequence>
<feature type="domain" description="Pvc16 N-terminal" evidence="1">
    <location>
        <begin position="10"/>
        <end position="213"/>
    </location>
</feature>
<dbReference type="RefSeq" id="WP_386752924.1">
    <property type="nucleotide sequence ID" value="NZ_JBHSNM010000001.1"/>
</dbReference>
<protein>
    <submittedName>
        <fullName evidence="2">DUF4255 domain-containing protein</fullName>
    </submittedName>
</protein>
<dbReference type="EMBL" id="JBHSNM010000001">
    <property type="protein sequence ID" value="MFC5569075.1"/>
    <property type="molecule type" value="Genomic_DNA"/>
</dbReference>
<dbReference type="InterPro" id="IPR025351">
    <property type="entry name" value="Pvc16_N"/>
</dbReference>
<gene>
    <name evidence="2" type="ORF">ACFPN1_03210</name>
</gene>
<proteinExistence type="predicted"/>
<evidence type="ECO:0000313" key="3">
    <source>
        <dbReference type="Proteomes" id="UP001596036"/>
    </source>
</evidence>
<comment type="caution">
    <text evidence="2">The sequence shown here is derived from an EMBL/GenBank/DDBJ whole genome shotgun (WGS) entry which is preliminary data.</text>
</comment>
<keyword evidence="3" id="KW-1185">Reference proteome</keyword>
<reference evidence="3" key="1">
    <citation type="journal article" date="2019" name="Int. J. Syst. Evol. Microbiol.">
        <title>The Global Catalogue of Microorganisms (GCM) 10K type strain sequencing project: providing services to taxonomists for standard genome sequencing and annotation.</title>
        <authorList>
            <consortium name="The Broad Institute Genomics Platform"/>
            <consortium name="The Broad Institute Genome Sequencing Center for Infectious Disease"/>
            <person name="Wu L."/>
            <person name="Ma J."/>
        </authorList>
    </citation>
    <scope>NUCLEOTIDE SEQUENCE [LARGE SCALE GENOMIC DNA]</scope>
    <source>
        <strain evidence="3">KACC 11407</strain>
    </source>
</reference>
<evidence type="ECO:0000313" key="2">
    <source>
        <dbReference type="EMBL" id="MFC5569075.1"/>
    </source>
</evidence>
<evidence type="ECO:0000259" key="1">
    <source>
        <dbReference type="Pfam" id="PF14065"/>
    </source>
</evidence>
<dbReference type="Proteomes" id="UP001596036">
    <property type="component" value="Unassembled WGS sequence"/>
</dbReference>
<name>A0ABW0SKD8_9GAMM</name>
<dbReference type="Pfam" id="PF14065">
    <property type="entry name" value="Pvc16_N"/>
    <property type="match status" value="1"/>
</dbReference>
<organism evidence="2 3">
    <name type="scientific">Lysobacter yangpyeongensis</name>
    <dbReference type="NCBI Taxonomy" id="346182"/>
    <lineage>
        <taxon>Bacteria</taxon>
        <taxon>Pseudomonadati</taxon>
        <taxon>Pseudomonadota</taxon>
        <taxon>Gammaproteobacteria</taxon>
        <taxon>Lysobacterales</taxon>
        <taxon>Lysobacteraceae</taxon>
        <taxon>Lysobacter</taxon>
    </lineage>
</organism>